<dbReference type="AlphaFoldDB" id="E3L205"/>
<evidence type="ECO:0000313" key="2">
    <source>
        <dbReference type="EMBL" id="EFP90580.2"/>
    </source>
</evidence>
<dbReference type="PROSITE" id="PS00109">
    <property type="entry name" value="PROTEIN_KINASE_TYR"/>
    <property type="match status" value="1"/>
</dbReference>
<accession>E3L205</accession>
<dbReference type="EMBL" id="DS178334">
    <property type="protein sequence ID" value="EFP90580.2"/>
    <property type="molecule type" value="Genomic_DNA"/>
</dbReference>
<dbReference type="InParanoid" id="E3L205"/>
<dbReference type="SUPFAM" id="SSF56112">
    <property type="entry name" value="Protein kinase-like (PK-like)"/>
    <property type="match status" value="1"/>
</dbReference>
<dbReference type="HOGENOM" id="CLU_005513_5_2_1"/>
<dbReference type="RefSeq" id="XP_003334999.2">
    <property type="nucleotide sequence ID" value="XM_003334951.2"/>
</dbReference>
<dbReference type="eggNOG" id="ENOG502S5WB">
    <property type="taxonomic scope" value="Eukaryota"/>
</dbReference>
<organism evidence="2 4">
    <name type="scientific">Puccinia graminis f. sp. tritici (strain CRL 75-36-700-3 / race SCCL)</name>
    <name type="common">Black stem rust fungus</name>
    <dbReference type="NCBI Taxonomy" id="418459"/>
    <lineage>
        <taxon>Eukaryota</taxon>
        <taxon>Fungi</taxon>
        <taxon>Dikarya</taxon>
        <taxon>Basidiomycota</taxon>
        <taxon>Pucciniomycotina</taxon>
        <taxon>Pucciniomycetes</taxon>
        <taxon>Pucciniales</taxon>
        <taxon>Pucciniaceae</taxon>
        <taxon>Puccinia</taxon>
    </lineage>
</organism>
<dbReference type="InterPro" id="IPR011009">
    <property type="entry name" value="Kinase-like_dom_sf"/>
</dbReference>
<dbReference type="PANTHER" id="PTHR38248:SF2">
    <property type="entry name" value="FUNK1 11"/>
    <property type="match status" value="1"/>
</dbReference>
<reference key="1">
    <citation type="submission" date="2007-01" db="EMBL/GenBank/DDBJ databases">
        <title>The Genome Sequence of Puccinia graminis f. sp. tritici Strain CRL 75-36-700-3.</title>
        <authorList>
            <consortium name="The Broad Institute Genome Sequencing Platform"/>
            <person name="Birren B."/>
            <person name="Lander E."/>
            <person name="Galagan J."/>
            <person name="Nusbaum C."/>
            <person name="Devon K."/>
            <person name="Cuomo C."/>
            <person name="Jaffe D."/>
            <person name="Butler J."/>
            <person name="Alvarez P."/>
            <person name="Gnerre S."/>
            <person name="Grabherr M."/>
            <person name="Mauceli E."/>
            <person name="Brockman W."/>
            <person name="Young S."/>
            <person name="LaButti K."/>
            <person name="Sykes S."/>
            <person name="DeCaprio D."/>
            <person name="Crawford M."/>
            <person name="Koehrsen M."/>
            <person name="Engels R."/>
            <person name="Montgomery P."/>
            <person name="Pearson M."/>
            <person name="Howarth C."/>
            <person name="Larson L."/>
            <person name="White J."/>
            <person name="Zeng Q."/>
            <person name="Kodira C."/>
            <person name="Yandava C."/>
            <person name="Alvarado L."/>
            <person name="O'Leary S."/>
            <person name="Szabo L."/>
            <person name="Dean R."/>
            <person name="Schein J."/>
        </authorList>
    </citation>
    <scope>NUCLEOTIDE SEQUENCE</scope>
    <source>
        <strain>CRL 75-36-700-3</strain>
    </source>
</reference>
<reference evidence="2" key="3">
    <citation type="submission" date="2012-02" db="EMBL/GenBank/DDBJ databases">
        <title>The Genome Sequence of Puccinia graminis f. sp. tritici Strain CRL 75-36-700-3.</title>
        <authorList>
            <consortium name="The Broad Institute Genome Sequencing Platform"/>
            <person name="Birren B."/>
            <person name="Lander E."/>
            <person name="Galagan J."/>
            <person name="Nusbaum C."/>
            <person name="Devon K."/>
            <person name="Cuomo C."/>
            <person name="Jaffe D."/>
            <person name="Butler J."/>
            <person name="Alvarez P."/>
            <person name="Gnerre S."/>
            <person name="Grabherr M."/>
            <person name="Mauceli E."/>
            <person name="Brockman W."/>
            <person name="Young S."/>
            <person name="LaButti K."/>
            <person name="Sykes S."/>
            <person name="DeCaprio D."/>
            <person name="Crawford M."/>
            <person name="Koehrsen M."/>
            <person name="Engels R."/>
            <person name="Montgomery P."/>
            <person name="Pearson M."/>
            <person name="Howarth C."/>
            <person name="Larson L."/>
            <person name="White J."/>
            <person name="Zeng Q."/>
            <person name="Kodira C."/>
            <person name="Yandava C."/>
            <person name="Alvarado L."/>
            <person name="O'Leary S."/>
            <person name="Szabo L."/>
            <person name="Dean R."/>
            <person name="Schein J."/>
        </authorList>
    </citation>
    <scope>NUCLEOTIDE SEQUENCE</scope>
    <source>
        <strain evidence="2">CRL 75-36-700-3</strain>
    </source>
</reference>
<name>E3L205_PUCGT</name>
<dbReference type="OrthoDB" id="2496652at2759"/>
<dbReference type="PANTHER" id="PTHR38248">
    <property type="entry name" value="FUNK1 6"/>
    <property type="match status" value="1"/>
</dbReference>
<dbReference type="EMBL" id="DS178334">
    <property type="protein sequence ID" value="EHS64576.1"/>
    <property type="molecule type" value="Genomic_DNA"/>
</dbReference>
<evidence type="ECO:0000313" key="3">
    <source>
        <dbReference type="EMBL" id="EHS64576.1"/>
    </source>
</evidence>
<dbReference type="InterPro" id="IPR040976">
    <property type="entry name" value="Pkinase_fungal"/>
</dbReference>
<dbReference type="Proteomes" id="UP000008783">
    <property type="component" value="Unassembled WGS sequence"/>
</dbReference>
<feature type="domain" description="Fungal-type protein kinase" evidence="1">
    <location>
        <begin position="286"/>
        <end position="649"/>
    </location>
</feature>
<proteinExistence type="predicted"/>
<protein>
    <submittedName>
        <fullName evidence="2 3">FunK1 7</fullName>
    </submittedName>
</protein>
<sequence length="747" mass="85286">MGFQPRPKPRGHDAHEYRRFTLKAHHHIHTTLVHNIMAQESKTGLYEALRKNLISSAGINTVEEFFRLDDSKIRTQLLVLGGEITKQFALLGIKLDRGWGDNGFPRFTHFAENNRFQPFRPLITLLLDNQAKSLSNQEMLELINEEFNSPPTPLSFIPTPLRTGITSSLPNSSSQLSHLLPTLKRELKDSMYTNVPGLLEHFIQKQPIDSASRLEPDESFIDLKYRETLSDTSERFMLNWITSFFIQLDKQKPKIRTSRTWKSQPTMCLEGVEAARKLGGAIMSRNLKHENHIQDVLVPVELKKNKSDAKDAAICLAKNVYELFTAQPTRSFVIGLNLCVTSFQFWQFDRSGAIGSELFDVKANREHIKKFFALILRLLTCDEQLLGFDPTFMQLQGPRTVIRIQTKTGPQELEIIRPRIFRAAGICGRGTTCWEANLSGDKLQTFLIKDSWQPLCQTEEGVMLRNVTEKNISHVARYHHHEDVHVASKRVDIESHVRGGIDFKSGQKIQITSASADRQVPNDFINRVHRRLILKDVGQPIWTADSPAALLEALEGCIKGHQALLDAGLLHRDISINNLMINNQTDDPDRKSFLIDLDVAIAYPIANREDSCARTGTKVFMSVSLLEQENPHDFVDDLESFFWVLIWICIHYPLDQRTQSELTEWNHQSPTALGAIKNRALFKTHRLTNHFTSLYANSQPLINCVQTFAEIMRNPNVRMAQSETLYDEILGILRQARQRMPESLSQS</sequence>
<keyword evidence="4" id="KW-1185">Reference proteome</keyword>
<dbReference type="Pfam" id="PF17667">
    <property type="entry name" value="Pkinase_fungal"/>
    <property type="match status" value="1"/>
</dbReference>
<evidence type="ECO:0000313" key="4">
    <source>
        <dbReference type="Proteomes" id="UP000008783"/>
    </source>
</evidence>
<dbReference type="Gene3D" id="1.10.510.10">
    <property type="entry name" value="Transferase(Phosphotransferase) domain 1"/>
    <property type="match status" value="1"/>
</dbReference>
<dbReference type="GeneID" id="10530480"/>
<dbReference type="InterPro" id="IPR008266">
    <property type="entry name" value="Tyr_kinase_AS"/>
</dbReference>
<dbReference type="KEGG" id="pgr:PGTG_16606"/>
<dbReference type="GO" id="GO:0004672">
    <property type="term" value="F:protein kinase activity"/>
    <property type="evidence" value="ECO:0007669"/>
    <property type="project" value="InterPro"/>
</dbReference>
<reference evidence="4" key="2">
    <citation type="journal article" date="2011" name="Proc. Natl. Acad. Sci. U.S.A.">
        <title>Obligate biotrophy features unraveled by the genomic analysis of rust fungi.</title>
        <authorList>
            <person name="Duplessis S."/>
            <person name="Cuomo C.A."/>
            <person name="Lin Y.-C."/>
            <person name="Aerts A."/>
            <person name="Tisserant E."/>
            <person name="Veneault-Fourrey C."/>
            <person name="Joly D.L."/>
            <person name="Hacquard S."/>
            <person name="Amselem J."/>
            <person name="Cantarel B.L."/>
            <person name="Chiu R."/>
            <person name="Coutinho P.M."/>
            <person name="Feau N."/>
            <person name="Field M."/>
            <person name="Frey P."/>
            <person name="Gelhaye E."/>
            <person name="Goldberg J."/>
            <person name="Grabherr M.G."/>
            <person name="Kodira C.D."/>
            <person name="Kohler A."/>
            <person name="Kuees U."/>
            <person name="Lindquist E.A."/>
            <person name="Lucas S.M."/>
            <person name="Mago R."/>
            <person name="Mauceli E."/>
            <person name="Morin E."/>
            <person name="Murat C."/>
            <person name="Pangilinan J.L."/>
            <person name="Park R."/>
            <person name="Pearson M."/>
            <person name="Quesneville H."/>
            <person name="Rouhier N."/>
            <person name="Sakthikumar S."/>
            <person name="Salamov A.A."/>
            <person name="Schmutz J."/>
            <person name="Selles B."/>
            <person name="Shapiro H."/>
            <person name="Tanguay P."/>
            <person name="Tuskan G.A."/>
            <person name="Henrissat B."/>
            <person name="Van de Peer Y."/>
            <person name="Rouze P."/>
            <person name="Ellis J.G."/>
            <person name="Dodds P.N."/>
            <person name="Schein J.E."/>
            <person name="Zhong S."/>
            <person name="Hamelin R.C."/>
            <person name="Grigoriev I.V."/>
            <person name="Szabo L.J."/>
            <person name="Martin F."/>
        </authorList>
    </citation>
    <scope>NUCLEOTIDE SEQUENCE [LARGE SCALE GENOMIC DNA]</scope>
    <source>
        <strain evidence="4">CRL 75-36-700-3 / race SCCL</strain>
    </source>
</reference>
<dbReference type="VEuPathDB" id="FungiDB:PGTG_16606"/>
<evidence type="ECO:0000259" key="1">
    <source>
        <dbReference type="Pfam" id="PF17667"/>
    </source>
</evidence>
<dbReference type="RefSeq" id="XP_003888912.1">
    <property type="nucleotide sequence ID" value="XM_003888863.1"/>
</dbReference>
<gene>
    <name evidence="2" type="ORF">PGTG_16606</name>
</gene>